<comment type="similarity">
    <text evidence="2 9">Belongs to the branched chain amino acid transporter family.</text>
</comment>
<keyword evidence="8 9" id="KW-0472">Membrane</keyword>
<keyword evidence="3 9" id="KW-0813">Transport</keyword>
<dbReference type="PANTHER" id="PTHR30588">
    <property type="entry name" value="BRANCHED-CHAIN AMINO ACID TRANSPORT SYSTEM 2 CARRIER PROTEIN"/>
    <property type="match status" value="1"/>
</dbReference>
<name>A0A073JNX5_LIMRT</name>
<evidence type="ECO:0000256" key="5">
    <source>
        <dbReference type="ARBA" id="ARBA00022692"/>
    </source>
</evidence>
<feature type="transmembrane region" description="Helical" evidence="9">
    <location>
        <begin position="154"/>
        <end position="176"/>
    </location>
</feature>
<dbReference type="GO" id="GO:0015820">
    <property type="term" value="P:L-leucine transport"/>
    <property type="evidence" value="ECO:0007669"/>
    <property type="project" value="TreeGrafter"/>
</dbReference>
<dbReference type="GO" id="GO:0005304">
    <property type="term" value="F:L-valine transmembrane transporter activity"/>
    <property type="evidence" value="ECO:0007669"/>
    <property type="project" value="TreeGrafter"/>
</dbReference>
<evidence type="ECO:0000256" key="7">
    <source>
        <dbReference type="ARBA" id="ARBA00022989"/>
    </source>
</evidence>
<evidence type="ECO:0000256" key="4">
    <source>
        <dbReference type="ARBA" id="ARBA00022475"/>
    </source>
</evidence>
<evidence type="ECO:0000313" key="11">
    <source>
        <dbReference type="Proteomes" id="UP000027731"/>
    </source>
</evidence>
<evidence type="ECO:0000256" key="1">
    <source>
        <dbReference type="ARBA" id="ARBA00004651"/>
    </source>
</evidence>
<feature type="transmembrane region" description="Helical" evidence="9">
    <location>
        <begin position="287"/>
        <end position="309"/>
    </location>
</feature>
<evidence type="ECO:0000256" key="2">
    <source>
        <dbReference type="ARBA" id="ARBA00008540"/>
    </source>
</evidence>
<keyword evidence="6 9" id="KW-0029">Amino-acid transport</keyword>
<keyword evidence="4" id="KW-1003">Cell membrane</keyword>
<evidence type="ECO:0000256" key="3">
    <source>
        <dbReference type="ARBA" id="ARBA00022448"/>
    </source>
</evidence>
<dbReference type="GO" id="GO:0005886">
    <property type="term" value="C:plasma membrane"/>
    <property type="evidence" value="ECO:0007669"/>
    <property type="project" value="UniProtKB-SubCell"/>
</dbReference>
<feature type="transmembrane region" description="Helical" evidence="9">
    <location>
        <begin position="83"/>
        <end position="103"/>
    </location>
</feature>
<keyword evidence="7 9" id="KW-1133">Transmembrane helix</keyword>
<comment type="subcellular location">
    <subcellularLocation>
        <location evidence="1 9">Cell membrane</location>
        <topology evidence="1 9">Multi-pass membrane protein</topology>
    </subcellularLocation>
</comment>
<feature type="transmembrane region" description="Helical" evidence="9">
    <location>
        <begin position="12"/>
        <end position="30"/>
    </location>
</feature>
<dbReference type="GO" id="GO:0015190">
    <property type="term" value="F:L-leucine transmembrane transporter activity"/>
    <property type="evidence" value="ECO:0007669"/>
    <property type="project" value="TreeGrafter"/>
</dbReference>
<feature type="transmembrane region" description="Helical" evidence="9">
    <location>
        <begin position="239"/>
        <end position="257"/>
    </location>
</feature>
<feature type="transmembrane region" description="Helical" evidence="9">
    <location>
        <begin position="321"/>
        <end position="340"/>
    </location>
</feature>
<proteinExistence type="inferred from homology"/>
<dbReference type="Pfam" id="PF05525">
    <property type="entry name" value="Branch_AA_trans"/>
    <property type="match status" value="1"/>
</dbReference>
<evidence type="ECO:0000256" key="6">
    <source>
        <dbReference type="ARBA" id="ARBA00022970"/>
    </source>
</evidence>
<dbReference type="EMBL" id="JOSX01000019">
    <property type="protein sequence ID" value="KEK14898.1"/>
    <property type="molecule type" value="Genomic_DNA"/>
</dbReference>
<sequence length="450" mass="49211">MSSIKAACKTYLVIGSLIFGMLFGAGNLIFPVHLGQLAGNQWIAATGGFLLSGVLLPLFALLAISITHANGLYELALPNGKRFALIFLVLVQIIIGPLCATPRTATVPYTIGVAPYLSKGMQGWGLLAYTGAFFLIVYFFATREGKITEIIGKVLNPIFLIMLFLIFLLAFIHPMGSTTTPQPTLEYVNHAFSNGFIQGYNTVDALAALVFGVTIITAIRQLGFKSQQSVSLATTKGGMIGIFGIGILYIGLIYLGTTSRHQFAIAANGGTTLNQIAHYYMGDFGNVLLLTLATITCMTTAMGLVVAFAQDFHYRFPQISYKAFLRGNCLLSFLVANMGLDRIVSWSIPVLMFLYPLAIVLILLGIFSPLFKGASLIYRVTTGITMIPAFFDMINAFPSVLRDTAFSMSLIHFAEKYFPLYQLGFSWLPFTLVGLFISICIWYPQQRSRV</sequence>
<dbReference type="NCBIfam" id="TIGR00796">
    <property type="entry name" value="livcs"/>
    <property type="match status" value="1"/>
</dbReference>
<feature type="transmembrane region" description="Helical" evidence="9">
    <location>
        <begin position="123"/>
        <end position="142"/>
    </location>
</feature>
<evidence type="ECO:0000256" key="8">
    <source>
        <dbReference type="ARBA" id="ARBA00023136"/>
    </source>
</evidence>
<keyword evidence="5 9" id="KW-0812">Transmembrane</keyword>
<feature type="transmembrane region" description="Helical" evidence="9">
    <location>
        <begin position="376"/>
        <end position="400"/>
    </location>
</feature>
<feature type="transmembrane region" description="Helical" evidence="9">
    <location>
        <begin position="196"/>
        <end position="219"/>
    </location>
</feature>
<evidence type="ECO:0000313" key="10">
    <source>
        <dbReference type="EMBL" id="KEK14898.1"/>
    </source>
</evidence>
<dbReference type="AlphaFoldDB" id="A0A073JNX5"/>
<feature type="transmembrane region" description="Helical" evidence="9">
    <location>
        <begin position="420"/>
        <end position="443"/>
    </location>
</feature>
<dbReference type="GO" id="GO:0015818">
    <property type="term" value="P:isoleucine transport"/>
    <property type="evidence" value="ECO:0007669"/>
    <property type="project" value="TreeGrafter"/>
</dbReference>
<dbReference type="PANTHER" id="PTHR30588:SF0">
    <property type="entry name" value="BRANCHED-CHAIN AMINO ACID PERMEASE BRNQ"/>
    <property type="match status" value="1"/>
</dbReference>
<organism evidence="10 11">
    <name type="scientific">Limosilactobacillus reuteri</name>
    <name type="common">Lactobacillus reuteri</name>
    <dbReference type="NCBI Taxonomy" id="1598"/>
    <lineage>
        <taxon>Bacteria</taxon>
        <taxon>Bacillati</taxon>
        <taxon>Bacillota</taxon>
        <taxon>Bacilli</taxon>
        <taxon>Lactobacillales</taxon>
        <taxon>Lactobacillaceae</taxon>
        <taxon>Limosilactobacillus</taxon>
    </lineage>
</organism>
<feature type="transmembrane region" description="Helical" evidence="9">
    <location>
        <begin position="42"/>
        <end position="62"/>
    </location>
</feature>
<dbReference type="InterPro" id="IPR004685">
    <property type="entry name" value="Brnchd-chn_aa_trnsp_Livcs"/>
</dbReference>
<gene>
    <name evidence="10" type="ORF">LR3_04450</name>
</gene>
<comment type="caution">
    <text evidence="10">The sequence shown here is derived from an EMBL/GenBank/DDBJ whole genome shotgun (WGS) entry which is preliminary data.</text>
</comment>
<dbReference type="Proteomes" id="UP000027731">
    <property type="component" value="Unassembled WGS sequence"/>
</dbReference>
<accession>A0A073JNX5</accession>
<reference evidence="10 11" key="1">
    <citation type="submission" date="2014-06" db="EMBL/GenBank/DDBJ databases">
        <title>Genetic determinant of reutericyclin biosynthesis of Lactobacillus reuteri.</title>
        <authorList>
            <person name="Lin X."/>
            <person name="Duar R."/>
            <person name="Walter J."/>
            <person name="Gaenzle M."/>
        </authorList>
    </citation>
    <scope>NUCLEOTIDE SEQUENCE [LARGE SCALE GENOMIC DNA]</scope>
    <source>
        <strain evidence="10 11">LTH2584</strain>
    </source>
</reference>
<evidence type="ECO:0000256" key="9">
    <source>
        <dbReference type="RuleBase" id="RU362122"/>
    </source>
</evidence>
<feature type="transmembrane region" description="Helical" evidence="9">
    <location>
        <begin position="346"/>
        <end position="367"/>
    </location>
</feature>
<comment type="function">
    <text evidence="9">Component of the transport system for branched-chain amino acids.</text>
</comment>
<dbReference type="PATRIC" id="fig|1598.90.peg.1126"/>
<protein>
    <recommendedName>
        <fullName evidence="9">Branched-chain amino acid transport system carrier protein</fullName>
    </recommendedName>
</protein>
<dbReference type="GO" id="GO:0015188">
    <property type="term" value="F:L-isoleucine transmembrane transporter activity"/>
    <property type="evidence" value="ECO:0007669"/>
    <property type="project" value="TreeGrafter"/>
</dbReference>